<feature type="region of interest" description="Disordered" evidence="7">
    <location>
        <begin position="41"/>
        <end position="91"/>
    </location>
</feature>
<keyword evidence="4" id="KW-0804">Transcription</keyword>
<comment type="subcellular location">
    <subcellularLocation>
        <location evidence="1">Nucleus</location>
    </subcellularLocation>
</comment>
<sequence>MSSRVLLRQQLAREQLQEQERREHEQRCLQQQQQQQQQNLLQCGGSQSLRSMPGTSLGHSASPFAQRPPMSVSLATRPPPSPAITVSLPNRPPLPPVPMEVLKVQSHLENPTRYHLQQSQRQQVKQFLSTTLGDKLANQTLSSSRSPQHSQHHQQHLQFHHHHHHQQQQQQQQHHHQHQQQQQHQQHQQQQQYHQQQQQQHYQQNQQQALLPPSPLHPPSEGPGMASVGSSAPNSPVTLLNISSCTEHEIDDVIDDIISLESSYNDEQSATGQRLQVPSMRLRNGSWRKKDRRKTTTILVSVAKHSCNIILIQVKVTDYYTSSMSHFKRFHFFS</sequence>
<keyword evidence="6" id="KW-0175">Coiled coil</keyword>
<feature type="coiled-coil region" evidence="6">
    <location>
        <begin position="7"/>
        <end position="34"/>
    </location>
</feature>
<feature type="domain" description="MiT/TFE transcription factors N-terminal" evidence="8">
    <location>
        <begin position="75"/>
        <end position="160"/>
    </location>
</feature>
<dbReference type="GO" id="GO:0005634">
    <property type="term" value="C:nucleus"/>
    <property type="evidence" value="ECO:0007669"/>
    <property type="project" value="UniProtKB-SubCell"/>
</dbReference>
<evidence type="ECO:0000256" key="4">
    <source>
        <dbReference type="ARBA" id="ARBA00023163"/>
    </source>
</evidence>
<protein>
    <recommendedName>
        <fullName evidence="8">MiT/TFE transcription factors N-terminal domain-containing protein</fullName>
    </recommendedName>
</protein>
<dbReference type="Pfam" id="PF15951">
    <property type="entry name" value="MITF_TFEB_C_3_N"/>
    <property type="match status" value="1"/>
</dbReference>
<dbReference type="GO" id="GO:0000981">
    <property type="term" value="F:DNA-binding transcription factor activity, RNA polymerase II-specific"/>
    <property type="evidence" value="ECO:0007669"/>
    <property type="project" value="TreeGrafter"/>
</dbReference>
<accession>A0A8C4WPJ3</accession>
<keyword evidence="3" id="KW-0238">DNA-binding</keyword>
<feature type="compositionally biased region" description="Polar residues" evidence="7">
    <location>
        <begin position="44"/>
        <end position="59"/>
    </location>
</feature>
<dbReference type="PANTHER" id="PTHR45776">
    <property type="entry name" value="MIP04163P"/>
    <property type="match status" value="1"/>
</dbReference>
<proteinExistence type="predicted"/>
<dbReference type="Proteomes" id="UP000694388">
    <property type="component" value="Unplaced"/>
</dbReference>
<evidence type="ECO:0000256" key="5">
    <source>
        <dbReference type="ARBA" id="ARBA00023242"/>
    </source>
</evidence>
<evidence type="ECO:0000256" key="1">
    <source>
        <dbReference type="ARBA" id="ARBA00004123"/>
    </source>
</evidence>
<evidence type="ECO:0000256" key="6">
    <source>
        <dbReference type="SAM" id="Coils"/>
    </source>
</evidence>
<keyword evidence="5" id="KW-0539">Nucleus</keyword>
<evidence type="ECO:0000259" key="8">
    <source>
        <dbReference type="Pfam" id="PF15951"/>
    </source>
</evidence>
<feature type="compositionally biased region" description="Low complexity" evidence="7">
    <location>
        <begin position="179"/>
        <end position="211"/>
    </location>
</feature>
<dbReference type="Ensembl" id="ENSEBUT00000008782.1">
    <property type="protein sequence ID" value="ENSEBUP00000008285.1"/>
    <property type="gene ID" value="ENSEBUG00000005366.1"/>
</dbReference>
<evidence type="ECO:0000313" key="9">
    <source>
        <dbReference type="Ensembl" id="ENSEBUP00000008297.1"/>
    </source>
</evidence>
<organism evidence="9 10">
    <name type="scientific">Eptatretus burgeri</name>
    <name type="common">Inshore hagfish</name>
    <dbReference type="NCBI Taxonomy" id="7764"/>
    <lineage>
        <taxon>Eukaryota</taxon>
        <taxon>Metazoa</taxon>
        <taxon>Chordata</taxon>
        <taxon>Craniata</taxon>
        <taxon>Vertebrata</taxon>
        <taxon>Cyclostomata</taxon>
        <taxon>Myxini</taxon>
        <taxon>Myxiniformes</taxon>
        <taxon>Myxinidae</taxon>
        <taxon>Eptatretinae</taxon>
        <taxon>Eptatretus</taxon>
    </lineage>
</organism>
<feature type="region of interest" description="Disordered" evidence="7">
    <location>
        <begin position="140"/>
        <end position="232"/>
    </location>
</feature>
<reference evidence="9" key="1">
    <citation type="submission" date="2025-05" db="UniProtKB">
        <authorList>
            <consortium name="Ensembl"/>
        </authorList>
    </citation>
    <scope>IDENTIFICATION</scope>
</reference>
<evidence type="ECO:0000256" key="3">
    <source>
        <dbReference type="ARBA" id="ARBA00023125"/>
    </source>
</evidence>
<name>A0A8C4WPJ3_EPTBU</name>
<dbReference type="GeneTree" id="ENSGT00940000157503"/>
<evidence type="ECO:0000313" key="10">
    <source>
        <dbReference type="Proteomes" id="UP000694388"/>
    </source>
</evidence>
<dbReference type="InterPro" id="IPR031867">
    <property type="entry name" value="MiT/TFE_N"/>
</dbReference>
<dbReference type="Ensembl" id="ENSEBUT00000008774.1">
    <property type="protein sequence ID" value="ENSEBUP00000008278.1"/>
    <property type="gene ID" value="ENSEBUG00000005366.1"/>
</dbReference>
<evidence type="ECO:0000256" key="2">
    <source>
        <dbReference type="ARBA" id="ARBA00023015"/>
    </source>
</evidence>
<feature type="compositionally biased region" description="Pro residues" evidence="7">
    <location>
        <begin position="212"/>
        <end position="221"/>
    </location>
</feature>
<dbReference type="GO" id="GO:0000978">
    <property type="term" value="F:RNA polymerase II cis-regulatory region sequence-specific DNA binding"/>
    <property type="evidence" value="ECO:0007669"/>
    <property type="project" value="TreeGrafter"/>
</dbReference>
<dbReference type="Ensembl" id="ENSEBUT00000008795.1">
    <property type="protein sequence ID" value="ENSEBUP00000008297.1"/>
    <property type="gene ID" value="ENSEBUG00000005366.1"/>
</dbReference>
<keyword evidence="10" id="KW-1185">Reference proteome</keyword>
<dbReference type="AlphaFoldDB" id="A0A8C4WPJ3"/>
<feature type="compositionally biased region" description="Basic residues" evidence="7">
    <location>
        <begin position="150"/>
        <end position="166"/>
    </location>
</feature>
<evidence type="ECO:0000256" key="7">
    <source>
        <dbReference type="SAM" id="MobiDB-lite"/>
    </source>
</evidence>
<keyword evidence="2" id="KW-0805">Transcription regulation</keyword>
<dbReference type="PANTHER" id="PTHR45776:SF2">
    <property type="entry name" value="MIP04163P"/>
    <property type="match status" value="1"/>
</dbReference>